<dbReference type="Pfam" id="PF01257">
    <property type="entry name" value="2Fe-2S_thioredx"/>
    <property type="match status" value="1"/>
</dbReference>
<dbReference type="InterPro" id="IPR019575">
    <property type="entry name" value="Nuop51_4Fe4S-bd"/>
</dbReference>
<dbReference type="SMART" id="SM00928">
    <property type="entry name" value="NADH_4Fe-4S"/>
    <property type="match status" value="1"/>
</dbReference>
<dbReference type="Gene3D" id="1.20.1440.230">
    <property type="entry name" value="NADH-ubiquinone oxidoreductase 51kDa subunit, iron-sulphur binding domain"/>
    <property type="match status" value="1"/>
</dbReference>
<dbReference type="Gene3D" id="3.10.20.600">
    <property type="match status" value="1"/>
</dbReference>
<dbReference type="SUPFAM" id="SSF142984">
    <property type="entry name" value="Nqo1 middle domain-like"/>
    <property type="match status" value="1"/>
</dbReference>
<dbReference type="PANTHER" id="PTHR43578:SF3">
    <property type="entry name" value="NADH-QUINONE OXIDOREDUCTASE SUBUNIT F"/>
    <property type="match status" value="1"/>
</dbReference>
<evidence type="ECO:0000256" key="5">
    <source>
        <dbReference type="ARBA" id="ARBA00023014"/>
    </source>
</evidence>
<dbReference type="Gene3D" id="3.40.30.10">
    <property type="entry name" value="Glutaredoxin"/>
    <property type="match status" value="1"/>
</dbReference>
<dbReference type="SUPFAM" id="SSF52833">
    <property type="entry name" value="Thioredoxin-like"/>
    <property type="match status" value="1"/>
</dbReference>
<proteinExistence type="inferred from homology"/>
<evidence type="ECO:0000313" key="8">
    <source>
        <dbReference type="EMBL" id="TKA12272.1"/>
    </source>
</evidence>
<dbReference type="OrthoDB" id="9805533at2"/>
<dbReference type="InterPro" id="IPR019554">
    <property type="entry name" value="Soluble_ligand-bd"/>
</dbReference>
<evidence type="ECO:0000256" key="6">
    <source>
        <dbReference type="SAM" id="MobiDB-lite"/>
    </source>
</evidence>
<keyword evidence="4" id="KW-0408">Iron</keyword>
<dbReference type="GO" id="GO:0046872">
    <property type="term" value="F:metal ion binding"/>
    <property type="evidence" value="ECO:0007669"/>
    <property type="project" value="UniProtKB-KW"/>
</dbReference>
<accession>A0A4U0SQH3</accession>
<dbReference type="InterPro" id="IPR041921">
    <property type="entry name" value="NuoE_N"/>
</dbReference>
<dbReference type="InterPro" id="IPR037225">
    <property type="entry name" value="Nuo51_FMN-bd_sf"/>
</dbReference>
<feature type="domain" description="NADH-ubiquinone oxidoreductase 51kDa subunit iron-sulphur binding" evidence="7">
    <location>
        <begin position="576"/>
        <end position="623"/>
    </location>
</feature>
<keyword evidence="5" id="KW-0411">Iron-sulfur</keyword>
<dbReference type="SUPFAM" id="SSF142019">
    <property type="entry name" value="Nqo1 FMN-binding domain-like"/>
    <property type="match status" value="1"/>
</dbReference>
<sequence>MDDFLGPPESGWDGGERTKADLRWARGGHEARDRRDLLLPALHAINDRVGWISEGALDYVCRRLTVPPAEGYGVATFYAMFSVRPRPARVLHVCTDLACAAAGSAALTSGLEDRLGPAGQARDGVVWQASPCLGLCERAPAALVIQAGETGPSPAPSGNRGAAPDPGSVRAGVQPVRRLRTGDPGAEPPPRGASRIPIATGSGGAGEKPAAGGHAMAVVGPATAEAVVAAARAPHAAPPEPAASQAVPQAGDPALVLLRRIGVVDPSSLDDYRAHGGYSALRRAFALGPAGVIREVLDAGLVGRGGAAFPTGRKWDATARQPERTHYLVCNADESEPGTFKDRVLMEGDPYALVEAMTIAGYAVGAHRGFLYLRGEYPRALHRLEHAIGQARARGLLGPDVLGQGYAFDIEIRRGAGAYICGEETAIFNSIEGRRGEPRSKPPFPVEKGLFDKPTAVNNVETLVNVLPILEHGAAAYAATGTGNSTGTKLFCVSGSVRAPGIYELPFGATLRELLDLAGGAPQGRTLRAVLLGGAAGGFVRPDELDIPLTFEGTREAGATLGSGVILALDETVELPRILLRIAEFFRDESCGQCVPCRVGTVRQEEALHRITDRTGDAAAADIALLREVGRAMRDASICGLGQTAWNAVESAIDRLGAYK</sequence>
<keyword evidence="2" id="KW-0004">4Fe-4S</keyword>
<comment type="caution">
    <text evidence="8">The sequence shown here is derived from an EMBL/GenBank/DDBJ whole genome shotgun (WGS) entry which is preliminary data.</text>
</comment>
<name>A0A4U0SQH3_9ACTN</name>
<evidence type="ECO:0000256" key="4">
    <source>
        <dbReference type="ARBA" id="ARBA00023004"/>
    </source>
</evidence>
<dbReference type="Pfam" id="PF01512">
    <property type="entry name" value="Complex1_51K"/>
    <property type="match status" value="1"/>
</dbReference>
<reference evidence="8 9" key="1">
    <citation type="submission" date="2019-04" db="EMBL/GenBank/DDBJ databases">
        <title>Streptomyces oryziradicis sp. nov., a novel actinomycete isolated from rhizosphere soil of rice (Oryza sativa L.).</title>
        <authorList>
            <person name="Li C."/>
        </authorList>
    </citation>
    <scope>NUCLEOTIDE SEQUENCE [LARGE SCALE GENOMIC DNA]</scope>
    <source>
        <strain evidence="8 9">NEAU-C40</strain>
    </source>
</reference>
<dbReference type="FunFam" id="3.40.50.11540:FF:000001">
    <property type="entry name" value="NADH dehydrogenase [ubiquinone] flavoprotein 1, mitochondrial"/>
    <property type="match status" value="1"/>
</dbReference>
<dbReference type="Pfam" id="PF10589">
    <property type="entry name" value="NADH_4Fe-4S"/>
    <property type="match status" value="1"/>
</dbReference>
<organism evidence="8 9">
    <name type="scientific">Actinacidiphila oryziradicis</name>
    <dbReference type="NCBI Taxonomy" id="2571141"/>
    <lineage>
        <taxon>Bacteria</taxon>
        <taxon>Bacillati</taxon>
        <taxon>Actinomycetota</taxon>
        <taxon>Actinomycetes</taxon>
        <taxon>Kitasatosporales</taxon>
        <taxon>Streptomycetaceae</taxon>
        <taxon>Actinacidiphila</taxon>
    </lineage>
</organism>
<dbReference type="PANTHER" id="PTHR43578">
    <property type="entry name" value="NADH-QUINONE OXIDOREDUCTASE SUBUNIT F"/>
    <property type="match status" value="1"/>
</dbReference>
<dbReference type="Proteomes" id="UP000305778">
    <property type="component" value="Unassembled WGS sequence"/>
</dbReference>
<dbReference type="GO" id="GO:0010181">
    <property type="term" value="F:FMN binding"/>
    <property type="evidence" value="ECO:0007669"/>
    <property type="project" value="InterPro"/>
</dbReference>
<dbReference type="SUPFAM" id="SSF140490">
    <property type="entry name" value="Nqo1C-terminal domain-like"/>
    <property type="match status" value="1"/>
</dbReference>
<dbReference type="GO" id="GO:0008137">
    <property type="term" value="F:NADH dehydrogenase (ubiquinone) activity"/>
    <property type="evidence" value="ECO:0007669"/>
    <property type="project" value="InterPro"/>
</dbReference>
<dbReference type="Gene3D" id="3.40.50.11540">
    <property type="entry name" value="NADH-ubiquinone oxidoreductase 51kDa subunit"/>
    <property type="match status" value="1"/>
</dbReference>
<keyword evidence="9" id="KW-1185">Reference proteome</keyword>
<evidence type="ECO:0000259" key="7">
    <source>
        <dbReference type="SMART" id="SM00928"/>
    </source>
</evidence>
<evidence type="ECO:0000313" key="9">
    <source>
        <dbReference type="Proteomes" id="UP000305778"/>
    </source>
</evidence>
<evidence type="ECO:0000256" key="2">
    <source>
        <dbReference type="ARBA" id="ARBA00022485"/>
    </source>
</evidence>
<gene>
    <name evidence="8" type="ORF">FCI23_07325</name>
</gene>
<feature type="region of interest" description="Disordered" evidence="6">
    <location>
        <begin position="148"/>
        <end position="212"/>
    </location>
</feature>
<dbReference type="InterPro" id="IPR011538">
    <property type="entry name" value="Nuo51_FMN-bd"/>
</dbReference>
<keyword evidence="3" id="KW-0479">Metal-binding</keyword>
<evidence type="ECO:0000256" key="3">
    <source>
        <dbReference type="ARBA" id="ARBA00022723"/>
    </source>
</evidence>
<dbReference type="InterPro" id="IPR036249">
    <property type="entry name" value="Thioredoxin-like_sf"/>
</dbReference>
<evidence type="ECO:0000256" key="1">
    <source>
        <dbReference type="ARBA" id="ARBA00007523"/>
    </source>
</evidence>
<dbReference type="Gene3D" id="6.10.250.1450">
    <property type="match status" value="1"/>
</dbReference>
<dbReference type="PROSITE" id="PS00645">
    <property type="entry name" value="COMPLEX1_51K_2"/>
    <property type="match status" value="1"/>
</dbReference>
<dbReference type="Pfam" id="PF10531">
    <property type="entry name" value="SLBB"/>
    <property type="match status" value="1"/>
</dbReference>
<dbReference type="EMBL" id="SUMC01000005">
    <property type="protein sequence ID" value="TKA12272.1"/>
    <property type="molecule type" value="Genomic_DNA"/>
</dbReference>
<dbReference type="AlphaFoldDB" id="A0A4U0SQH3"/>
<dbReference type="InterPro" id="IPR037207">
    <property type="entry name" value="Nuop51_4Fe4S-bd_sf"/>
</dbReference>
<dbReference type="Gene3D" id="1.10.10.1590">
    <property type="entry name" value="NADH-quinone oxidoreductase subunit E"/>
    <property type="match status" value="1"/>
</dbReference>
<comment type="similarity">
    <text evidence="1">Belongs to the complex I 51 kDa subunit family.</text>
</comment>
<dbReference type="GO" id="GO:0051539">
    <property type="term" value="F:4 iron, 4 sulfur cluster binding"/>
    <property type="evidence" value="ECO:0007669"/>
    <property type="project" value="UniProtKB-KW"/>
</dbReference>
<protein>
    <submittedName>
        <fullName evidence="8">NADH-quinone oxidoreductase subunit E</fullName>
    </submittedName>
</protein>
<dbReference type="InterPro" id="IPR001949">
    <property type="entry name" value="NADH-UbQ_OxRdtase_51kDa_CS"/>
</dbReference>